<feature type="short sequence motif" description="'HIGH' region" evidence="7">
    <location>
        <begin position="27"/>
        <end position="37"/>
    </location>
</feature>
<reference evidence="10 11" key="2">
    <citation type="journal article" date="2012" name="BMC Genomics">
        <title>The genome of Pelobacter carbinolicus reveals surprising metabolic capabilities and physiological features.</title>
        <authorList>
            <person name="Aklujkar M."/>
            <person name="Haveman S.A."/>
            <person name="Didonato R.Jr."/>
            <person name="Chertkov O."/>
            <person name="Han C.S."/>
            <person name="Land M.L."/>
            <person name="Brown P."/>
            <person name="Lovley D.R."/>
        </authorList>
    </citation>
    <scope>NUCLEOTIDE SEQUENCE [LARGE SCALE GENOMIC DNA]</scope>
    <source>
        <strain evidence="11">DSM 2380 / NBRC 103641 / GraBd1</strain>
    </source>
</reference>
<evidence type="ECO:0000256" key="7">
    <source>
        <dbReference type="HAMAP-Rule" id="MF_01428"/>
    </source>
</evidence>
<dbReference type="Gene3D" id="3.40.50.620">
    <property type="entry name" value="HUPs"/>
    <property type="match status" value="1"/>
</dbReference>
<feature type="binding site" evidence="7">
    <location>
        <position position="141"/>
    </location>
    <ligand>
        <name>Zn(2+)</name>
        <dbReference type="ChEBI" id="CHEBI:29105"/>
    </ligand>
</feature>
<dbReference type="GO" id="GO:0005829">
    <property type="term" value="C:cytosol"/>
    <property type="evidence" value="ECO:0007669"/>
    <property type="project" value="TreeGrafter"/>
</dbReference>
<dbReference type="NCBIfam" id="NF004314">
    <property type="entry name" value="PRK05710.1-3"/>
    <property type="match status" value="1"/>
</dbReference>
<comment type="cofactor">
    <cofactor evidence="7">
        <name>Zn(2+)</name>
        <dbReference type="ChEBI" id="CHEBI:29105"/>
    </cofactor>
    <text evidence="7">Binds 1 zinc ion per subunit.</text>
</comment>
<keyword evidence="5 7" id="KW-0067">ATP-binding</keyword>
<keyword evidence="11" id="KW-1185">Reference proteome</keyword>
<dbReference type="KEGG" id="pca:Pcar_2698"/>
<keyword evidence="8" id="KW-0648">Protein biosynthesis</keyword>
<dbReference type="PANTHER" id="PTHR43311">
    <property type="entry name" value="GLUTAMATE--TRNA LIGASE"/>
    <property type="match status" value="1"/>
</dbReference>
<comment type="function">
    <text evidence="7">Catalyzes the tRNA-independent activation of glutamate in presence of ATP and the subsequent transfer of glutamate onto a tRNA(Asp). Glutamate is transferred on the 2-amino-5-(4,5-dihydroxy-2-cyclopenten-1-yl) moiety of the queuosine in the wobble position of the QUC anticodon.</text>
</comment>
<evidence type="ECO:0000256" key="2">
    <source>
        <dbReference type="ARBA" id="ARBA00022723"/>
    </source>
</evidence>
<dbReference type="GO" id="GO:0006424">
    <property type="term" value="P:glutamyl-tRNA aminoacylation"/>
    <property type="evidence" value="ECO:0007669"/>
    <property type="project" value="InterPro"/>
</dbReference>
<keyword evidence="6 7" id="KW-0030">Aminoacyl-tRNA synthetase</keyword>
<organism evidence="10 11">
    <name type="scientific">Syntrophotalea carbinolica (strain DSM 2380 / NBRC 103641 / GraBd1)</name>
    <name type="common">Pelobacter carbinolicus</name>
    <dbReference type="NCBI Taxonomy" id="338963"/>
    <lineage>
        <taxon>Bacteria</taxon>
        <taxon>Pseudomonadati</taxon>
        <taxon>Thermodesulfobacteriota</taxon>
        <taxon>Desulfuromonadia</taxon>
        <taxon>Desulfuromonadales</taxon>
        <taxon>Syntrophotaleaceae</taxon>
        <taxon>Syntrophotalea</taxon>
    </lineage>
</organism>
<evidence type="ECO:0000259" key="9">
    <source>
        <dbReference type="Pfam" id="PF00749"/>
    </source>
</evidence>
<dbReference type="FunFam" id="3.40.50.620:FF:000093">
    <property type="entry name" value="Glutamyl-Q tRNA(Asp) synthetase"/>
    <property type="match status" value="1"/>
</dbReference>
<feature type="binding site" evidence="7">
    <location>
        <position position="254"/>
    </location>
    <ligand>
        <name>ATP</name>
        <dbReference type="ChEBI" id="CHEBI:30616"/>
    </ligand>
</feature>
<dbReference type="InterPro" id="IPR000924">
    <property type="entry name" value="Glu/Gln-tRNA-synth"/>
</dbReference>
<dbReference type="Pfam" id="PF00749">
    <property type="entry name" value="tRNA-synt_1c"/>
    <property type="match status" value="1"/>
</dbReference>
<dbReference type="HAMAP" id="MF_01428">
    <property type="entry name" value="Glu_Q_tRNA_synth"/>
    <property type="match status" value="1"/>
</dbReference>
<protein>
    <recommendedName>
        <fullName evidence="7">Glutamyl-Q tRNA(Asp) synthetase</fullName>
        <shortName evidence="7">Glu-Q-RSs</shortName>
        <ecNumber evidence="7">6.1.1.-</ecNumber>
    </recommendedName>
</protein>
<dbReference type="Proteomes" id="UP000002534">
    <property type="component" value="Chromosome"/>
</dbReference>
<dbReference type="InterPro" id="IPR022380">
    <property type="entry name" value="Glu-Q_tRNA(Asp)_Synthase"/>
</dbReference>
<evidence type="ECO:0000256" key="1">
    <source>
        <dbReference type="ARBA" id="ARBA00022598"/>
    </source>
</evidence>
<dbReference type="STRING" id="338963.Pcar_2698"/>
<feature type="binding site" evidence="7">
    <location>
        <position position="60"/>
    </location>
    <ligand>
        <name>L-glutamate</name>
        <dbReference type="ChEBI" id="CHEBI:29985"/>
    </ligand>
</feature>
<dbReference type="GO" id="GO:0008270">
    <property type="term" value="F:zinc ion binding"/>
    <property type="evidence" value="ECO:0007669"/>
    <property type="project" value="UniProtKB-UniRule"/>
</dbReference>
<evidence type="ECO:0000256" key="4">
    <source>
        <dbReference type="ARBA" id="ARBA00022833"/>
    </source>
</evidence>
<keyword evidence="1 7" id="KW-0436">Ligase</keyword>
<dbReference type="EMBL" id="CP000142">
    <property type="protein sequence ID" value="ABA89934.1"/>
    <property type="molecule type" value="Genomic_DNA"/>
</dbReference>
<accession>Q3A123</accession>
<gene>
    <name evidence="7" type="primary">gluQ</name>
    <name evidence="10" type="synonym">yadB</name>
    <name evidence="10" type="ordered locus">Pcar_2698</name>
</gene>
<dbReference type="GO" id="GO:0006400">
    <property type="term" value="P:tRNA modification"/>
    <property type="evidence" value="ECO:0007669"/>
    <property type="project" value="InterPro"/>
</dbReference>
<feature type="binding site" evidence="7">
    <location>
        <position position="118"/>
    </location>
    <ligand>
        <name>Zn(2+)</name>
        <dbReference type="ChEBI" id="CHEBI:29105"/>
    </ligand>
</feature>
<keyword evidence="3 7" id="KW-0547">Nucleotide-binding</keyword>
<dbReference type="HOGENOM" id="CLU_015768_0_1_7"/>
<feature type="binding site" evidence="7">
    <location>
        <position position="116"/>
    </location>
    <ligand>
        <name>Zn(2+)</name>
        <dbReference type="ChEBI" id="CHEBI:29105"/>
    </ligand>
</feature>
<evidence type="ECO:0000256" key="3">
    <source>
        <dbReference type="ARBA" id="ARBA00022741"/>
    </source>
</evidence>
<evidence type="ECO:0000256" key="8">
    <source>
        <dbReference type="RuleBase" id="RU363037"/>
    </source>
</evidence>
<reference evidence="11" key="1">
    <citation type="submission" date="2005-10" db="EMBL/GenBank/DDBJ databases">
        <title>Complete sequence of Pelobacter carbinolicus DSM 2380.</title>
        <authorList>
            <person name="Copeland A."/>
            <person name="Lucas S."/>
            <person name="Lapidus A."/>
            <person name="Barry K."/>
            <person name="Detter J.C."/>
            <person name="Glavina T."/>
            <person name="Hammon N."/>
            <person name="Israni S."/>
            <person name="Pitluck S."/>
            <person name="Chertkov O."/>
            <person name="Schmutz J."/>
            <person name="Larimer F."/>
            <person name="Land M."/>
            <person name="Kyrpides N."/>
            <person name="Ivanova N."/>
            <person name="Richardson P."/>
        </authorList>
    </citation>
    <scope>NUCLEOTIDE SEQUENCE [LARGE SCALE GENOMIC DNA]</scope>
    <source>
        <strain evidence="11">DSM 2380 / NBRC 103641 / GraBd1</strain>
    </source>
</reference>
<keyword evidence="2 7" id="KW-0479">Metal-binding</keyword>
<dbReference type="GO" id="GO:0005524">
    <property type="term" value="F:ATP binding"/>
    <property type="evidence" value="ECO:0007669"/>
    <property type="project" value="UniProtKB-KW"/>
</dbReference>
<feature type="short sequence motif" description="'KMSKS' region" evidence="7">
    <location>
        <begin position="251"/>
        <end position="255"/>
    </location>
</feature>
<evidence type="ECO:0000256" key="5">
    <source>
        <dbReference type="ARBA" id="ARBA00022840"/>
    </source>
</evidence>
<dbReference type="AlphaFoldDB" id="Q3A123"/>
<dbReference type="InterPro" id="IPR049940">
    <property type="entry name" value="GluQ/Sye"/>
</dbReference>
<name>Q3A123_SYNC1</name>
<sequence>MLFGIMSLDKNFRCTTDASQVVGRFAPSPTGALHFGSLVTAVGSYCLAKSAGGLWLLRMEDLDGPRVVPGAADEILHTLEALTLHWDGEVLYQSRRTACYEAALERLREDGHIFPCACSRKEVLASAPHRGEEGPIYAGTCRNGLPVGREARAWRMRVPHRSVGFCDCLSGEYRQCLASEVGDFVLRRADGLFAYQLAVVVDDAESGVTQVVRGADLLSSTPRQIYLHQCLGYPLPCYAHLPLVMTPDGEKVSKRHGTVSLDSSGGGRLIWKALRFLGQAVPAELLNASPAEVLSWGAKYFDGTKVPKVQC</sequence>
<dbReference type="InterPro" id="IPR014729">
    <property type="entry name" value="Rossmann-like_a/b/a_fold"/>
</dbReference>
<feature type="binding site" evidence="7">
    <location>
        <position position="213"/>
    </location>
    <ligand>
        <name>L-glutamate</name>
        <dbReference type="ChEBI" id="CHEBI:29985"/>
    </ligand>
</feature>
<dbReference type="InterPro" id="IPR020058">
    <property type="entry name" value="Glu/Gln-tRNA-synth_Ib_cat-dom"/>
</dbReference>
<dbReference type="GO" id="GO:0004818">
    <property type="term" value="F:glutamate-tRNA ligase activity"/>
    <property type="evidence" value="ECO:0007669"/>
    <property type="project" value="TreeGrafter"/>
</dbReference>
<evidence type="ECO:0000256" key="6">
    <source>
        <dbReference type="ARBA" id="ARBA00023146"/>
    </source>
</evidence>
<dbReference type="NCBIfam" id="TIGR03838">
    <property type="entry name" value="queuosine_YadB"/>
    <property type="match status" value="1"/>
</dbReference>
<feature type="binding site" evidence="7">
    <location>
        <position position="195"/>
    </location>
    <ligand>
        <name>L-glutamate</name>
        <dbReference type="ChEBI" id="CHEBI:29985"/>
    </ligand>
</feature>
<proteinExistence type="inferred from homology"/>
<dbReference type="PANTHER" id="PTHR43311:SF1">
    <property type="entry name" value="GLUTAMYL-Q TRNA(ASP) SYNTHETASE"/>
    <property type="match status" value="1"/>
</dbReference>
<feature type="binding site" evidence="7">
    <location>
        <begin position="24"/>
        <end position="28"/>
    </location>
    <ligand>
        <name>L-glutamate</name>
        <dbReference type="ChEBI" id="CHEBI:29985"/>
    </ligand>
</feature>
<keyword evidence="4 7" id="KW-0862">Zinc</keyword>
<dbReference type="PRINTS" id="PR00987">
    <property type="entry name" value="TRNASYNTHGLU"/>
</dbReference>
<feature type="binding site" evidence="7">
    <location>
        <position position="137"/>
    </location>
    <ligand>
        <name>Zn(2+)</name>
        <dbReference type="ChEBI" id="CHEBI:29105"/>
    </ligand>
</feature>
<feature type="domain" description="Glutamyl/glutaminyl-tRNA synthetase class Ib catalytic" evidence="9">
    <location>
        <begin position="20"/>
        <end position="262"/>
    </location>
</feature>
<dbReference type="SUPFAM" id="SSF52374">
    <property type="entry name" value="Nucleotidylyl transferase"/>
    <property type="match status" value="1"/>
</dbReference>
<dbReference type="eggNOG" id="COG0008">
    <property type="taxonomic scope" value="Bacteria"/>
</dbReference>
<evidence type="ECO:0000313" key="10">
    <source>
        <dbReference type="EMBL" id="ABA89934.1"/>
    </source>
</evidence>
<comment type="similarity">
    <text evidence="7">Belongs to the class-I aminoacyl-tRNA synthetase family. GluQ subfamily.</text>
</comment>
<evidence type="ECO:0000313" key="11">
    <source>
        <dbReference type="Proteomes" id="UP000002534"/>
    </source>
</evidence>
<dbReference type="EC" id="6.1.1.-" evidence="7"/>